<gene>
    <name evidence="2" type="ORF">H1W37_08930</name>
</gene>
<comment type="caution">
    <text evidence="2">The sequence shown here is derived from an EMBL/GenBank/DDBJ whole genome shotgun (WGS) entry which is preliminary data.</text>
</comment>
<reference evidence="2 3" key="1">
    <citation type="submission" date="2020-07" db="EMBL/GenBank/DDBJ databases">
        <authorList>
            <person name="Li M."/>
        </authorList>
    </citation>
    <scope>NUCLEOTIDE SEQUENCE [LARGE SCALE GENOMIC DNA]</scope>
    <source>
        <strain evidence="2 3">DSM 23284</strain>
    </source>
</reference>
<dbReference type="RefSeq" id="WP_181759959.1">
    <property type="nucleotide sequence ID" value="NZ_BMCR01000005.1"/>
</dbReference>
<dbReference type="EMBL" id="JACEON010000006">
    <property type="protein sequence ID" value="MBA4611771.1"/>
    <property type="molecule type" value="Genomic_DNA"/>
</dbReference>
<feature type="region of interest" description="Disordered" evidence="1">
    <location>
        <begin position="58"/>
        <end position="81"/>
    </location>
</feature>
<dbReference type="Proteomes" id="UP000559404">
    <property type="component" value="Unassembled WGS sequence"/>
</dbReference>
<sequence>MQDLTQGTIDTSATLDPDKEIRAWKAFFAYAAEDLRGNSPELLVACAHRLLEMAHEKSAAEGGTPSLAVASKTNLAASPST</sequence>
<protein>
    <submittedName>
        <fullName evidence="2">Uncharacterized protein</fullName>
    </submittedName>
</protein>
<feature type="compositionally biased region" description="Polar residues" evidence="1">
    <location>
        <begin position="71"/>
        <end position="81"/>
    </location>
</feature>
<keyword evidence="3" id="KW-1185">Reference proteome</keyword>
<organism evidence="2 3">
    <name type="scientific">Stappia taiwanensis</name>
    <dbReference type="NCBI Taxonomy" id="992267"/>
    <lineage>
        <taxon>Bacteria</taxon>
        <taxon>Pseudomonadati</taxon>
        <taxon>Pseudomonadota</taxon>
        <taxon>Alphaproteobacteria</taxon>
        <taxon>Hyphomicrobiales</taxon>
        <taxon>Stappiaceae</taxon>
        <taxon>Stappia</taxon>
    </lineage>
</organism>
<evidence type="ECO:0000313" key="2">
    <source>
        <dbReference type="EMBL" id="MBA4611771.1"/>
    </source>
</evidence>
<evidence type="ECO:0000256" key="1">
    <source>
        <dbReference type="SAM" id="MobiDB-lite"/>
    </source>
</evidence>
<proteinExistence type="predicted"/>
<accession>A0A838XRT1</accession>
<evidence type="ECO:0000313" key="3">
    <source>
        <dbReference type="Proteomes" id="UP000559404"/>
    </source>
</evidence>
<dbReference type="AlphaFoldDB" id="A0A838XRT1"/>
<reference evidence="2 3" key="2">
    <citation type="submission" date="2020-08" db="EMBL/GenBank/DDBJ databases">
        <title>Stappia taiwanensis sp. nov., isolated from a coastal thermal spring.</title>
        <authorList>
            <person name="Kampfer P."/>
        </authorList>
    </citation>
    <scope>NUCLEOTIDE SEQUENCE [LARGE SCALE GENOMIC DNA]</scope>
    <source>
        <strain evidence="2 3">DSM 23284</strain>
    </source>
</reference>
<name>A0A838XRT1_9HYPH</name>